<organism evidence="1 2">
    <name type="scientific">Sutcliffiella horikoshii</name>
    <dbReference type="NCBI Taxonomy" id="79883"/>
    <lineage>
        <taxon>Bacteria</taxon>
        <taxon>Bacillati</taxon>
        <taxon>Bacillota</taxon>
        <taxon>Bacilli</taxon>
        <taxon>Bacillales</taxon>
        <taxon>Bacillaceae</taxon>
        <taxon>Sutcliffiella</taxon>
    </lineage>
</organism>
<dbReference type="AlphaFoldDB" id="A0A5D4TEI9"/>
<dbReference type="EMBL" id="VTET01000002">
    <property type="protein sequence ID" value="TYS73649.1"/>
    <property type="molecule type" value="Genomic_DNA"/>
</dbReference>
<dbReference type="OrthoDB" id="2935671at2"/>
<evidence type="ECO:0000313" key="1">
    <source>
        <dbReference type="EMBL" id="TYS73649.1"/>
    </source>
</evidence>
<evidence type="ECO:0000313" key="2">
    <source>
        <dbReference type="Proteomes" id="UP000324517"/>
    </source>
</evidence>
<dbReference type="Proteomes" id="UP000324517">
    <property type="component" value="Unassembled WGS sequence"/>
</dbReference>
<dbReference type="RefSeq" id="WP_148978609.1">
    <property type="nucleotide sequence ID" value="NZ_JBNILM010000003.1"/>
</dbReference>
<comment type="caution">
    <text evidence="1">The sequence shown here is derived from an EMBL/GenBank/DDBJ whole genome shotgun (WGS) entry which is preliminary data.</text>
</comment>
<gene>
    <name evidence="1" type="ORF">FZC75_04785</name>
</gene>
<sequence length="108" mass="11734">MGLYYDKGMDSGCCSWKKNDKGDQNCFCGRYTESFINQFVTVEYIGGPGGGRARTGTLLDFKKKSGILILAVPADPEEEEPAQTLHICCKDICCKAVTSISQAQTLPA</sequence>
<accession>A0A5D4TEI9</accession>
<reference evidence="1 2" key="1">
    <citation type="submission" date="2019-08" db="EMBL/GenBank/DDBJ databases">
        <title>Bacillus genomes from the desert of Cuatro Cienegas, Coahuila.</title>
        <authorList>
            <person name="Olmedo-Alvarez G."/>
        </authorList>
    </citation>
    <scope>NUCLEOTIDE SEQUENCE [LARGE SCALE GENOMIC DNA]</scope>
    <source>
        <strain evidence="1 2">CH98b_3T</strain>
    </source>
</reference>
<name>A0A5D4TEI9_9BACI</name>
<proteinExistence type="predicted"/>
<protein>
    <submittedName>
        <fullName evidence="1">Uncharacterized protein</fullName>
    </submittedName>
</protein>